<comment type="caution">
    <text evidence="1">The sequence shown here is derived from an EMBL/GenBank/DDBJ whole genome shotgun (WGS) entry which is preliminary data.</text>
</comment>
<dbReference type="Proteomes" id="UP000624709">
    <property type="component" value="Unassembled WGS sequence"/>
</dbReference>
<dbReference type="RefSeq" id="WP_203824364.1">
    <property type="nucleotide sequence ID" value="NZ_BAAATY010000008.1"/>
</dbReference>
<sequence length="111" mass="12011">MRATEFHFVWSKGDSFAPTITYGPVSREAALEVFDAAKELQVAASLNPREGRLRVMSDADFRELQARHPVAEAGPELVEVDTWVTGCNRWVLGGCALPAGHDGACVPVGRS</sequence>
<organism evidence="1 2">
    <name type="scientific">Actinoplanes palleronii</name>
    <dbReference type="NCBI Taxonomy" id="113570"/>
    <lineage>
        <taxon>Bacteria</taxon>
        <taxon>Bacillati</taxon>
        <taxon>Actinomycetota</taxon>
        <taxon>Actinomycetes</taxon>
        <taxon>Micromonosporales</taxon>
        <taxon>Micromonosporaceae</taxon>
        <taxon>Actinoplanes</taxon>
    </lineage>
</organism>
<gene>
    <name evidence="1" type="ORF">Apa02nite_014760</name>
</gene>
<dbReference type="EMBL" id="BOMS01000018">
    <property type="protein sequence ID" value="GIE65368.1"/>
    <property type="molecule type" value="Genomic_DNA"/>
</dbReference>
<protein>
    <submittedName>
        <fullName evidence="1">Uncharacterized protein</fullName>
    </submittedName>
</protein>
<evidence type="ECO:0000313" key="2">
    <source>
        <dbReference type="Proteomes" id="UP000624709"/>
    </source>
</evidence>
<keyword evidence="2" id="KW-1185">Reference proteome</keyword>
<proteinExistence type="predicted"/>
<reference evidence="1 2" key="1">
    <citation type="submission" date="2021-01" db="EMBL/GenBank/DDBJ databases">
        <title>Whole genome shotgun sequence of Actinoplanes palleronii NBRC 14916.</title>
        <authorList>
            <person name="Komaki H."/>
            <person name="Tamura T."/>
        </authorList>
    </citation>
    <scope>NUCLEOTIDE SEQUENCE [LARGE SCALE GENOMIC DNA]</scope>
    <source>
        <strain evidence="1 2">NBRC 14916</strain>
    </source>
</reference>
<name>A0ABQ4B3X9_9ACTN</name>
<accession>A0ABQ4B3X9</accession>
<evidence type="ECO:0000313" key="1">
    <source>
        <dbReference type="EMBL" id="GIE65368.1"/>
    </source>
</evidence>